<protein>
    <submittedName>
        <fullName evidence="3">Adenylylsulfate kinase-like enzyme</fullName>
    </submittedName>
</protein>
<evidence type="ECO:0000259" key="2">
    <source>
        <dbReference type="Pfam" id="PF01583"/>
    </source>
</evidence>
<organism evidence="3 4">
    <name type="scientific">Kribbella aluminosa</name>
    <dbReference type="NCBI Taxonomy" id="416017"/>
    <lineage>
        <taxon>Bacteria</taxon>
        <taxon>Bacillati</taxon>
        <taxon>Actinomycetota</taxon>
        <taxon>Actinomycetes</taxon>
        <taxon>Propionibacteriales</taxon>
        <taxon>Kribbellaceae</taxon>
        <taxon>Kribbella</taxon>
    </lineage>
</organism>
<proteinExistence type="predicted"/>
<dbReference type="InterPro" id="IPR027417">
    <property type="entry name" value="P-loop_NTPase"/>
</dbReference>
<name>A0ABS4UMK2_9ACTN</name>
<sequence length="149" mass="16272">MHGGPATVKGLLITGTVGVGKTTTARVIGEQLQKLGIPHAVIDLDELARGWPAPAEDPFNMELELTNLASMAKNYRAAGAMRVVVSGVVESRAAARRYEAAIAMPMNLCRLKTDLERVRARLTERHVPGPLRDWHLRRSGELDLVLDEV</sequence>
<accession>A0ABS4UMK2</accession>
<dbReference type="Gene3D" id="3.40.50.300">
    <property type="entry name" value="P-loop containing nucleotide triphosphate hydrolases"/>
    <property type="match status" value="1"/>
</dbReference>
<keyword evidence="1" id="KW-0808">Transferase</keyword>
<evidence type="ECO:0000313" key="4">
    <source>
        <dbReference type="Proteomes" id="UP000755585"/>
    </source>
</evidence>
<dbReference type="RefSeq" id="WP_209695552.1">
    <property type="nucleotide sequence ID" value="NZ_BAAAVU010000006.1"/>
</dbReference>
<evidence type="ECO:0000313" key="3">
    <source>
        <dbReference type="EMBL" id="MBP2352876.1"/>
    </source>
</evidence>
<evidence type="ECO:0000256" key="1">
    <source>
        <dbReference type="ARBA" id="ARBA00022679"/>
    </source>
</evidence>
<feature type="domain" description="APS kinase" evidence="2">
    <location>
        <begin position="11"/>
        <end position="100"/>
    </location>
</feature>
<dbReference type="Pfam" id="PF01583">
    <property type="entry name" value="APS_kinase"/>
    <property type="match status" value="1"/>
</dbReference>
<dbReference type="InterPro" id="IPR059117">
    <property type="entry name" value="APS_kinase_dom"/>
</dbReference>
<reference evidence="3 4" key="1">
    <citation type="submission" date="2021-03" db="EMBL/GenBank/DDBJ databases">
        <title>Sequencing the genomes of 1000 actinobacteria strains.</title>
        <authorList>
            <person name="Klenk H.-P."/>
        </authorList>
    </citation>
    <scope>NUCLEOTIDE SEQUENCE [LARGE SCALE GENOMIC DNA]</scope>
    <source>
        <strain evidence="3 4">DSM 18824</strain>
    </source>
</reference>
<dbReference type="SUPFAM" id="SSF52540">
    <property type="entry name" value="P-loop containing nucleoside triphosphate hydrolases"/>
    <property type="match status" value="1"/>
</dbReference>
<comment type="caution">
    <text evidence="3">The sequence shown here is derived from an EMBL/GenBank/DDBJ whole genome shotgun (WGS) entry which is preliminary data.</text>
</comment>
<dbReference type="Proteomes" id="UP000755585">
    <property type="component" value="Unassembled WGS sequence"/>
</dbReference>
<gene>
    <name evidence="3" type="ORF">JOF29_003959</name>
</gene>
<keyword evidence="4" id="KW-1185">Reference proteome</keyword>
<dbReference type="EMBL" id="JAGINT010000001">
    <property type="protein sequence ID" value="MBP2352876.1"/>
    <property type="molecule type" value="Genomic_DNA"/>
</dbReference>